<evidence type="ECO:0000256" key="1">
    <source>
        <dbReference type="ARBA" id="ARBA00004370"/>
    </source>
</evidence>
<keyword evidence="3 5" id="KW-1133">Transmembrane helix</keyword>
<feature type="transmembrane region" description="Helical" evidence="5">
    <location>
        <begin position="63"/>
        <end position="82"/>
    </location>
</feature>
<comment type="caution">
    <text evidence="7">The sequence shown here is derived from an EMBL/GenBank/DDBJ whole genome shotgun (WGS) entry which is preliminary data.</text>
</comment>
<dbReference type="AlphaFoldDB" id="A0A8S3QN38"/>
<proteinExistence type="predicted"/>
<dbReference type="EMBL" id="CAJPWZ010000541">
    <property type="protein sequence ID" value="CAG2196004.1"/>
    <property type="molecule type" value="Genomic_DNA"/>
</dbReference>
<evidence type="ECO:0000256" key="3">
    <source>
        <dbReference type="ARBA" id="ARBA00022989"/>
    </source>
</evidence>
<dbReference type="GO" id="GO:0008610">
    <property type="term" value="P:lipid biosynthetic process"/>
    <property type="evidence" value="ECO:0007669"/>
    <property type="project" value="InterPro"/>
</dbReference>
<keyword evidence="8" id="KW-1185">Reference proteome</keyword>
<reference evidence="7" key="1">
    <citation type="submission" date="2021-03" db="EMBL/GenBank/DDBJ databases">
        <authorList>
            <person name="Bekaert M."/>
        </authorList>
    </citation>
    <scope>NUCLEOTIDE SEQUENCE</scope>
</reference>
<evidence type="ECO:0000256" key="5">
    <source>
        <dbReference type="SAM" id="Phobius"/>
    </source>
</evidence>
<evidence type="ECO:0000259" key="6">
    <source>
        <dbReference type="Pfam" id="PF04116"/>
    </source>
</evidence>
<dbReference type="Proteomes" id="UP000683360">
    <property type="component" value="Unassembled WGS sequence"/>
</dbReference>
<dbReference type="GO" id="GO:0005506">
    <property type="term" value="F:iron ion binding"/>
    <property type="evidence" value="ECO:0007669"/>
    <property type="project" value="InterPro"/>
</dbReference>
<gene>
    <name evidence="7" type="ORF">MEDL_10909</name>
</gene>
<keyword evidence="4 5" id="KW-0472">Membrane</keyword>
<dbReference type="GO" id="GO:0016020">
    <property type="term" value="C:membrane"/>
    <property type="evidence" value="ECO:0007669"/>
    <property type="project" value="UniProtKB-SubCell"/>
</dbReference>
<dbReference type="Pfam" id="PF04116">
    <property type="entry name" value="FA_hydroxylase"/>
    <property type="match status" value="1"/>
</dbReference>
<dbReference type="InterPro" id="IPR050307">
    <property type="entry name" value="Sterol_Desaturase_Related"/>
</dbReference>
<protein>
    <submittedName>
        <fullName evidence="7">FAXDC2</fullName>
    </submittedName>
</protein>
<evidence type="ECO:0000256" key="4">
    <source>
        <dbReference type="ARBA" id="ARBA00023136"/>
    </source>
</evidence>
<dbReference type="OrthoDB" id="408954at2759"/>
<dbReference type="GO" id="GO:0016491">
    <property type="term" value="F:oxidoreductase activity"/>
    <property type="evidence" value="ECO:0007669"/>
    <property type="project" value="InterPro"/>
</dbReference>
<feature type="transmembrane region" description="Helical" evidence="5">
    <location>
        <begin position="6"/>
        <end position="30"/>
    </location>
</feature>
<keyword evidence="2 5" id="KW-0812">Transmembrane</keyword>
<organism evidence="7 8">
    <name type="scientific">Mytilus edulis</name>
    <name type="common">Blue mussel</name>
    <dbReference type="NCBI Taxonomy" id="6550"/>
    <lineage>
        <taxon>Eukaryota</taxon>
        <taxon>Metazoa</taxon>
        <taxon>Spiralia</taxon>
        <taxon>Lophotrochozoa</taxon>
        <taxon>Mollusca</taxon>
        <taxon>Bivalvia</taxon>
        <taxon>Autobranchia</taxon>
        <taxon>Pteriomorphia</taxon>
        <taxon>Mytilida</taxon>
        <taxon>Mytiloidea</taxon>
        <taxon>Mytilidae</taxon>
        <taxon>Mytilinae</taxon>
        <taxon>Mytilus</taxon>
    </lineage>
</organism>
<comment type="subcellular location">
    <subcellularLocation>
        <location evidence="1">Membrane</location>
    </subcellularLocation>
</comment>
<evidence type="ECO:0000313" key="7">
    <source>
        <dbReference type="EMBL" id="CAG2196004.1"/>
    </source>
</evidence>
<feature type="transmembrane region" description="Helical" evidence="5">
    <location>
        <begin position="94"/>
        <end position="117"/>
    </location>
</feature>
<dbReference type="PANTHER" id="PTHR11863">
    <property type="entry name" value="STEROL DESATURASE"/>
    <property type="match status" value="1"/>
</dbReference>
<evidence type="ECO:0000256" key="2">
    <source>
        <dbReference type="ARBA" id="ARBA00022692"/>
    </source>
</evidence>
<name>A0A8S3QN38_MYTED</name>
<dbReference type="InterPro" id="IPR006694">
    <property type="entry name" value="Fatty_acid_hydroxylase"/>
</dbReference>
<feature type="domain" description="Fatty acid hydroxylase" evidence="6">
    <location>
        <begin position="105"/>
        <end position="228"/>
    </location>
</feature>
<accession>A0A8S3QN38</accession>
<sequence>MESEALINIVGMNLVFGTSFLLVGGFFLYADLYQKPKWMMKYKVQAGTNTPVSKEKLKKLINVLNVNYIVIGLPFSIVHYYLQRWRGCDVTLTLPSLTMLITHIALCILIEEVGFYYTHRLLHTPLLYKNIHKLHHEWTSPIGIEAVYAHPFEYIFSNLLPVAAGPFFCGSNLVTTWTWYILATAVTIIHHSGYHLPFLPSPEFHDFHHLKFSGNYGIIGLCDWIHSTDRMFRKSNQSKRHKVIYSSNEMTRMNG</sequence>
<evidence type="ECO:0000313" key="8">
    <source>
        <dbReference type="Proteomes" id="UP000683360"/>
    </source>
</evidence>